<proteinExistence type="predicted"/>
<reference evidence="1 2" key="1">
    <citation type="journal article" date="2018" name="Nat. Biotechnol.">
        <title>A standardized bacterial taxonomy based on genome phylogeny substantially revises the tree of life.</title>
        <authorList>
            <person name="Parks D.H."/>
            <person name="Chuvochina M."/>
            <person name="Waite D.W."/>
            <person name="Rinke C."/>
            <person name="Skarshewski A."/>
            <person name="Chaumeil P.A."/>
            <person name="Hugenholtz P."/>
        </authorList>
    </citation>
    <scope>NUCLEOTIDE SEQUENCE [LARGE SCALE GENOMIC DNA]</scope>
    <source>
        <strain evidence="1">UBA9667</strain>
    </source>
</reference>
<dbReference type="InterPro" id="IPR027417">
    <property type="entry name" value="P-loop_NTPase"/>
</dbReference>
<dbReference type="EMBL" id="DPVG01000409">
    <property type="protein sequence ID" value="HCK25270.1"/>
    <property type="molecule type" value="Genomic_DNA"/>
</dbReference>
<organism evidence="1 2">
    <name type="scientific">Bacteroides graminisolvens</name>
    <dbReference type="NCBI Taxonomy" id="477666"/>
    <lineage>
        <taxon>Bacteria</taxon>
        <taxon>Pseudomonadati</taxon>
        <taxon>Bacteroidota</taxon>
        <taxon>Bacteroidia</taxon>
        <taxon>Bacteroidales</taxon>
        <taxon>Bacteroidaceae</taxon>
        <taxon>Bacteroides</taxon>
    </lineage>
</organism>
<comment type="caution">
    <text evidence="1">The sequence shown here is derived from an EMBL/GenBank/DDBJ whole genome shotgun (WGS) entry which is preliminary data.</text>
</comment>
<dbReference type="AlphaFoldDB" id="A0A3D2SID5"/>
<sequence>MAIKKVDFSAIKKEFSQVAAYKPERYFDLGDAFTDACGLPGPAMGHLNMFLGHTDTGKTTALIKTAIDAQRKGILPVFVITEQKWGFEHAKLMGLECEKTINSETNETTWDGFFLFNNHFEYIEQITDYINDLLDAQDKGKIPYDLCFLWDSIGSVPCKMTWEGKGGKQHNASVLSDKIGMGLNQRITGSRRIDKKHTNTMVVCNQPWVELPDNPFGQPRIKAKGGEAVWLNSSLVFLFGNQKNGGITKISITKGGRTIKIATRTKVGILKNHISGSGYEDGKIMITAHDFMRCKTKEEEKKSREEYVKNYGTYISELLGVNVSGLSDVEIYEEDVEG</sequence>
<gene>
    <name evidence="1" type="ORF">DHW31_10980</name>
</gene>
<protein>
    <submittedName>
        <fullName evidence="1">Uncharacterized protein</fullName>
    </submittedName>
</protein>
<name>A0A3D2SID5_9BACE</name>
<dbReference type="Gene3D" id="3.40.50.300">
    <property type="entry name" value="P-loop containing nucleotide triphosphate hydrolases"/>
    <property type="match status" value="1"/>
</dbReference>
<accession>A0A3D2SID5</accession>
<evidence type="ECO:0000313" key="2">
    <source>
        <dbReference type="Proteomes" id="UP000263098"/>
    </source>
</evidence>
<dbReference type="Proteomes" id="UP000263098">
    <property type="component" value="Unassembled WGS sequence"/>
</dbReference>
<evidence type="ECO:0000313" key="1">
    <source>
        <dbReference type="EMBL" id="HCK25270.1"/>
    </source>
</evidence>